<evidence type="ECO:0000256" key="7">
    <source>
        <dbReference type="ARBA" id="ARBA00023136"/>
    </source>
</evidence>
<feature type="transmembrane region" description="Helical" evidence="9">
    <location>
        <begin position="115"/>
        <end position="131"/>
    </location>
</feature>
<evidence type="ECO:0000259" key="11">
    <source>
        <dbReference type="Pfam" id="PF01059"/>
    </source>
</evidence>
<dbReference type="Pfam" id="PF01059">
    <property type="entry name" value="Oxidored_q5_N"/>
    <property type="match status" value="1"/>
</dbReference>
<dbReference type="InterPro" id="IPR010227">
    <property type="entry name" value="NADH_Q_OxRdtase_chainM/4"/>
</dbReference>
<dbReference type="NCBIfam" id="NF004499">
    <property type="entry name" value="PRK05846.1-3"/>
    <property type="match status" value="1"/>
</dbReference>
<evidence type="ECO:0000256" key="5">
    <source>
        <dbReference type="ARBA" id="ARBA00022989"/>
    </source>
</evidence>
<dbReference type="InterPro" id="IPR001750">
    <property type="entry name" value="ND/Mrp_TM"/>
</dbReference>
<keyword evidence="13" id="KW-1185">Reference proteome</keyword>
<evidence type="ECO:0000313" key="13">
    <source>
        <dbReference type="Proteomes" id="UP001322481"/>
    </source>
</evidence>
<feature type="transmembrane region" description="Helical" evidence="9">
    <location>
        <begin position="275"/>
        <end position="296"/>
    </location>
</feature>
<keyword evidence="5 9" id="KW-1133">Transmembrane helix</keyword>
<evidence type="ECO:0000256" key="2">
    <source>
        <dbReference type="ARBA" id="ARBA00009025"/>
    </source>
</evidence>
<feature type="transmembrane region" description="Helical" evidence="9">
    <location>
        <begin position="77"/>
        <end position="103"/>
    </location>
</feature>
<dbReference type="Proteomes" id="UP001322481">
    <property type="component" value="Chromosome"/>
</dbReference>
<evidence type="ECO:0000256" key="1">
    <source>
        <dbReference type="ARBA" id="ARBA00004127"/>
    </source>
</evidence>
<feature type="transmembrane region" description="Helical" evidence="9">
    <location>
        <begin position="137"/>
        <end position="157"/>
    </location>
</feature>
<dbReference type="PANTHER" id="PTHR43507">
    <property type="entry name" value="NADH-UBIQUINONE OXIDOREDUCTASE CHAIN 4"/>
    <property type="match status" value="1"/>
</dbReference>
<feature type="transmembrane region" description="Helical" evidence="9">
    <location>
        <begin position="334"/>
        <end position="352"/>
    </location>
</feature>
<dbReference type="InterPro" id="IPR003918">
    <property type="entry name" value="NADH_UbQ_OxRdtase"/>
</dbReference>
<sequence>MTAWPILSLVTFLPLVGALLILFIRDDSENARRNIRAIALLTTTFTFIVSLFIWTGFDNSQAGFQFVEKFAWLDSGISYHMGVDGISMLFVILTTFLMPLCILASWEAIDKRVKAYMIAFLLLETLMIGVFCALDIVLFYVFFEAGLIPMFIIIGVWGGKRRVYASFKFFLYTLAGSVLMLLAIMAMFFQSGTTDIPTLLTHSFPANMQTWLWLAFFASFAVKMPMWPVHTWLPDAHVEAPTAGSVILAGILLKMGGYGFLRFSLPMFPLASEMFAPLVFTLSVVAIIYTSLVALMQEDMKKLIAYSSVAHMGFVTMGIFAMNQEGVQGAIFQMLSHGLVSGALFLCVGVIYDRMHTREIAAYGGLVNNMPKYATVFLIFTMANVGLPGTSGFIGEFLTMLGVFRVNTWVAFFAATGVILSAAYALWLYRRVIFGALTKDSLKGLLDLSLREKVIIYPLVLLVIFFGVYPAPVFDATAQSVKSLVTNVTASIGAAQTAAAN</sequence>
<keyword evidence="7 9" id="KW-0472">Membrane</keyword>
<gene>
    <name evidence="12" type="ORF">U0R22_004137</name>
</gene>
<evidence type="ECO:0000313" key="12">
    <source>
        <dbReference type="EMBL" id="WQB99941.1"/>
    </source>
</evidence>
<feature type="domain" description="NADH:ubiquinone oxidoreductase chain 4 N-terminal" evidence="11">
    <location>
        <begin position="64"/>
        <end position="127"/>
    </location>
</feature>
<proteinExistence type="inferred from homology"/>
<feature type="transmembrane region" description="Helical" evidence="9">
    <location>
        <begin position="406"/>
        <end position="429"/>
    </location>
</feature>
<feature type="transmembrane region" description="Helical" evidence="9">
    <location>
        <begin position="210"/>
        <end position="230"/>
    </location>
</feature>
<keyword evidence="6" id="KW-0520">NAD</keyword>
<evidence type="ECO:0000256" key="9">
    <source>
        <dbReference type="SAM" id="Phobius"/>
    </source>
</evidence>
<feature type="transmembrane region" description="Helical" evidence="9">
    <location>
        <begin position="37"/>
        <end position="57"/>
    </location>
</feature>
<feature type="transmembrane region" description="Helical" evidence="9">
    <location>
        <begin position="6"/>
        <end position="25"/>
    </location>
</feature>
<comment type="similarity">
    <text evidence="2">Belongs to the complex I subunit 4 family.</text>
</comment>
<evidence type="ECO:0000256" key="3">
    <source>
        <dbReference type="ARBA" id="ARBA00022692"/>
    </source>
</evidence>
<feature type="transmembrane region" description="Helical" evidence="9">
    <location>
        <begin position="242"/>
        <end position="263"/>
    </location>
</feature>
<protein>
    <submittedName>
        <fullName evidence="12">NADH-quinone oxidoreductase subunit M</fullName>
        <ecNumber evidence="12">1.6.5.9</ecNumber>
    </submittedName>
</protein>
<feature type="transmembrane region" description="Helical" evidence="9">
    <location>
        <begin position="454"/>
        <end position="474"/>
    </location>
</feature>
<dbReference type="PRINTS" id="PR01437">
    <property type="entry name" value="NUOXDRDTASE4"/>
</dbReference>
<accession>A0ABZ0VTF2</accession>
<dbReference type="RefSeq" id="WP_284273856.1">
    <property type="nucleotide sequence ID" value="NZ_BSNY01000027.1"/>
</dbReference>
<feature type="domain" description="NADH:quinone oxidoreductase/Mrp antiporter transmembrane" evidence="10">
    <location>
        <begin position="133"/>
        <end position="418"/>
    </location>
</feature>
<evidence type="ECO:0000256" key="4">
    <source>
        <dbReference type="ARBA" id="ARBA00022967"/>
    </source>
</evidence>
<feature type="transmembrane region" description="Helical" evidence="9">
    <location>
        <begin position="303"/>
        <end position="322"/>
    </location>
</feature>
<dbReference type="NCBIfam" id="TIGR01972">
    <property type="entry name" value="NDH_I_M"/>
    <property type="match status" value="1"/>
</dbReference>
<reference evidence="12 13" key="1">
    <citation type="submission" date="2023-11" db="EMBL/GenBank/DDBJ databases">
        <authorList>
            <person name="Panchal A.K."/>
            <person name="Meaney J.S."/>
            <person name="Karas B.J."/>
            <person name="diCenzo G.C."/>
        </authorList>
    </citation>
    <scope>NUCLEOTIDE SEQUENCE [LARGE SCALE GENOMIC DNA]</scope>
    <source>
        <strain evidence="12 13">NZP2235</strain>
    </source>
</reference>
<dbReference type="NCBIfam" id="NF004501">
    <property type="entry name" value="PRK05846.1-5"/>
    <property type="match status" value="1"/>
</dbReference>
<feature type="transmembrane region" description="Helical" evidence="9">
    <location>
        <begin position="373"/>
        <end position="394"/>
    </location>
</feature>
<dbReference type="Pfam" id="PF00361">
    <property type="entry name" value="Proton_antipo_M"/>
    <property type="match status" value="1"/>
</dbReference>
<dbReference type="InterPro" id="IPR000260">
    <property type="entry name" value="NADH4_N"/>
</dbReference>
<keyword evidence="12" id="KW-0560">Oxidoreductase</keyword>
<dbReference type="EMBL" id="CP139858">
    <property type="protein sequence ID" value="WQB99941.1"/>
    <property type="molecule type" value="Genomic_DNA"/>
</dbReference>
<comment type="subcellular location">
    <subcellularLocation>
        <location evidence="1">Endomembrane system</location>
        <topology evidence="1">Multi-pass membrane protein</topology>
    </subcellularLocation>
    <subcellularLocation>
        <location evidence="8">Membrane</location>
        <topology evidence="8">Multi-pass membrane protein</topology>
    </subcellularLocation>
</comment>
<dbReference type="GO" id="GO:0050136">
    <property type="term" value="F:NADH dehydrogenase (quinone) (non-electrogenic) activity"/>
    <property type="evidence" value="ECO:0007669"/>
    <property type="project" value="UniProtKB-EC"/>
</dbReference>
<dbReference type="PANTHER" id="PTHR43507:SF1">
    <property type="entry name" value="NADH-UBIQUINONE OXIDOREDUCTASE CHAIN 4"/>
    <property type="match status" value="1"/>
</dbReference>
<keyword evidence="4" id="KW-1278">Translocase</keyword>
<feature type="transmembrane region" description="Helical" evidence="9">
    <location>
        <begin position="169"/>
        <end position="190"/>
    </location>
</feature>
<dbReference type="EC" id="1.6.5.9" evidence="12"/>
<organism evidence="12 13">
    <name type="scientific">Mesorhizobium huakuii</name>
    <dbReference type="NCBI Taxonomy" id="28104"/>
    <lineage>
        <taxon>Bacteria</taxon>
        <taxon>Pseudomonadati</taxon>
        <taxon>Pseudomonadota</taxon>
        <taxon>Alphaproteobacteria</taxon>
        <taxon>Hyphomicrobiales</taxon>
        <taxon>Phyllobacteriaceae</taxon>
        <taxon>Mesorhizobium</taxon>
    </lineage>
</organism>
<evidence type="ECO:0000256" key="6">
    <source>
        <dbReference type="ARBA" id="ARBA00023027"/>
    </source>
</evidence>
<evidence type="ECO:0000259" key="10">
    <source>
        <dbReference type="Pfam" id="PF00361"/>
    </source>
</evidence>
<evidence type="ECO:0000256" key="8">
    <source>
        <dbReference type="RuleBase" id="RU000320"/>
    </source>
</evidence>
<name>A0ABZ0VTF2_9HYPH</name>
<keyword evidence="3 8" id="KW-0812">Transmembrane</keyword>